<evidence type="ECO:0000313" key="2">
    <source>
        <dbReference type="Proteomes" id="UP000800200"/>
    </source>
</evidence>
<reference evidence="1" key="1">
    <citation type="journal article" date="2020" name="Stud. Mycol.">
        <title>101 Dothideomycetes genomes: a test case for predicting lifestyles and emergence of pathogens.</title>
        <authorList>
            <person name="Haridas S."/>
            <person name="Albert R."/>
            <person name="Binder M."/>
            <person name="Bloem J."/>
            <person name="Labutti K."/>
            <person name="Salamov A."/>
            <person name="Andreopoulos B."/>
            <person name="Baker S."/>
            <person name="Barry K."/>
            <person name="Bills G."/>
            <person name="Bluhm B."/>
            <person name="Cannon C."/>
            <person name="Castanera R."/>
            <person name="Culley D."/>
            <person name="Daum C."/>
            <person name="Ezra D."/>
            <person name="Gonzalez J."/>
            <person name="Henrissat B."/>
            <person name="Kuo A."/>
            <person name="Liang C."/>
            <person name="Lipzen A."/>
            <person name="Lutzoni F."/>
            <person name="Magnuson J."/>
            <person name="Mondo S."/>
            <person name="Nolan M."/>
            <person name="Ohm R."/>
            <person name="Pangilinan J."/>
            <person name="Park H.-J."/>
            <person name="Ramirez L."/>
            <person name="Alfaro M."/>
            <person name="Sun H."/>
            <person name="Tritt A."/>
            <person name="Yoshinaga Y."/>
            <person name="Zwiers L.-H."/>
            <person name="Turgeon B."/>
            <person name="Goodwin S."/>
            <person name="Spatafora J."/>
            <person name="Crous P."/>
            <person name="Grigoriev I."/>
        </authorList>
    </citation>
    <scope>NUCLEOTIDE SEQUENCE</scope>
    <source>
        <strain evidence="1">CBS 207.26</strain>
    </source>
</reference>
<proteinExistence type="predicted"/>
<gene>
    <name evidence="1" type="ORF">K469DRAFT_775012</name>
</gene>
<sequence>MWATVIWTNKASIRTSKSQIFVTRCAEEKYDIDYCVPKFRGYSSWIIYSNISYGNRGPLVVFEKDWSTKLGYKKKTINRDVYRTYICPNIKAFAWELWQTL</sequence>
<dbReference type="GO" id="GO:0003676">
    <property type="term" value="F:nucleic acid binding"/>
    <property type="evidence" value="ECO:0007669"/>
    <property type="project" value="InterPro"/>
</dbReference>
<organism evidence="1 2">
    <name type="scientific">Zopfia rhizophila CBS 207.26</name>
    <dbReference type="NCBI Taxonomy" id="1314779"/>
    <lineage>
        <taxon>Eukaryota</taxon>
        <taxon>Fungi</taxon>
        <taxon>Dikarya</taxon>
        <taxon>Ascomycota</taxon>
        <taxon>Pezizomycotina</taxon>
        <taxon>Dothideomycetes</taxon>
        <taxon>Dothideomycetes incertae sedis</taxon>
        <taxon>Zopfiaceae</taxon>
        <taxon>Zopfia</taxon>
    </lineage>
</organism>
<dbReference type="Gene3D" id="3.30.420.10">
    <property type="entry name" value="Ribonuclease H-like superfamily/Ribonuclease H"/>
    <property type="match status" value="1"/>
</dbReference>
<accession>A0A6A6E9D1</accession>
<dbReference type="EMBL" id="ML994629">
    <property type="protein sequence ID" value="KAF2186436.1"/>
    <property type="molecule type" value="Genomic_DNA"/>
</dbReference>
<evidence type="ECO:0000313" key="1">
    <source>
        <dbReference type="EMBL" id="KAF2186436.1"/>
    </source>
</evidence>
<dbReference type="InterPro" id="IPR036397">
    <property type="entry name" value="RNaseH_sf"/>
</dbReference>
<dbReference type="AlphaFoldDB" id="A0A6A6E9D1"/>
<dbReference type="Proteomes" id="UP000800200">
    <property type="component" value="Unassembled WGS sequence"/>
</dbReference>
<keyword evidence="2" id="KW-1185">Reference proteome</keyword>
<dbReference type="OrthoDB" id="3792338at2759"/>
<protein>
    <submittedName>
        <fullName evidence="1">Uncharacterized protein</fullName>
    </submittedName>
</protein>
<name>A0A6A6E9D1_9PEZI</name>